<accession>A0A7G7XLM0</accession>
<dbReference type="AlphaFoldDB" id="A0A7G7XLM0"/>
<dbReference type="InterPro" id="IPR000537">
    <property type="entry name" value="UbiA_prenyltransferase"/>
</dbReference>
<feature type="transmembrane region" description="Helical" evidence="7">
    <location>
        <begin position="392"/>
        <end position="412"/>
    </location>
</feature>
<dbReference type="PANTHER" id="PTHR43009">
    <property type="entry name" value="HOMOGENTISATE SOLANESYLTRANSFERASE, CHLOROPLASTIC"/>
    <property type="match status" value="1"/>
</dbReference>
<feature type="transmembrane region" description="Helical" evidence="7">
    <location>
        <begin position="197"/>
        <end position="217"/>
    </location>
</feature>
<feature type="transmembrane region" description="Helical" evidence="7">
    <location>
        <begin position="119"/>
        <end position="143"/>
    </location>
</feature>
<evidence type="ECO:0000256" key="7">
    <source>
        <dbReference type="SAM" id="Phobius"/>
    </source>
</evidence>
<feature type="transmembrane region" description="Helical" evidence="7">
    <location>
        <begin position="285"/>
        <end position="306"/>
    </location>
</feature>
<dbReference type="GO" id="GO:0016765">
    <property type="term" value="F:transferase activity, transferring alkyl or aryl (other than methyl) groups"/>
    <property type="evidence" value="ECO:0007669"/>
    <property type="project" value="InterPro"/>
</dbReference>
<organism evidence="8">
    <name type="scientific">Pueraria candollei var. mirifica</name>
    <dbReference type="NCBI Taxonomy" id="861244"/>
    <lineage>
        <taxon>Eukaryota</taxon>
        <taxon>Viridiplantae</taxon>
        <taxon>Streptophyta</taxon>
        <taxon>Embryophyta</taxon>
        <taxon>Tracheophyta</taxon>
        <taxon>Spermatophyta</taxon>
        <taxon>Magnoliopsida</taxon>
        <taxon>eudicotyledons</taxon>
        <taxon>Gunneridae</taxon>
        <taxon>Pentapetalae</taxon>
        <taxon>rosids</taxon>
        <taxon>fabids</taxon>
        <taxon>Fabales</taxon>
        <taxon>Fabaceae</taxon>
        <taxon>Papilionoideae</taxon>
        <taxon>50 kb inversion clade</taxon>
        <taxon>NPAAA clade</taxon>
        <taxon>indigoferoid/millettioid clade</taxon>
        <taxon>Phaseoleae</taxon>
        <taxon>Pueraria</taxon>
    </lineage>
</organism>
<protein>
    <submittedName>
        <fullName evidence="8">Putative prenyltransferase</fullName>
    </submittedName>
</protein>
<evidence type="ECO:0000256" key="6">
    <source>
        <dbReference type="ARBA" id="ARBA00023136"/>
    </source>
</evidence>
<dbReference type="Gene3D" id="1.20.120.1780">
    <property type="entry name" value="UbiA prenyltransferase"/>
    <property type="match status" value="1"/>
</dbReference>
<dbReference type="Gene3D" id="1.10.357.140">
    <property type="entry name" value="UbiA prenyltransferase"/>
    <property type="match status" value="1"/>
</dbReference>
<keyword evidence="3 8" id="KW-0808">Transferase</keyword>
<evidence type="ECO:0000256" key="4">
    <source>
        <dbReference type="ARBA" id="ARBA00022692"/>
    </source>
</evidence>
<dbReference type="Pfam" id="PF01040">
    <property type="entry name" value="UbiA"/>
    <property type="match status" value="1"/>
</dbReference>
<evidence type="ECO:0000313" key="8">
    <source>
        <dbReference type="EMBL" id="QNH80865.1"/>
    </source>
</evidence>
<dbReference type="InterPro" id="IPR044878">
    <property type="entry name" value="UbiA_sf"/>
</dbReference>
<keyword evidence="6 7" id="KW-0472">Membrane</keyword>
<comment type="similarity">
    <text evidence="2">Belongs to the UbiA prenyltransferase family.</text>
</comment>
<feature type="transmembrane region" description="Helical" evidence="7">
    <location>
        <begin position="253"/>
        <end position="273"/>
    </location>
</feature>
<dbReference type="EMBL" id="MN782324">
    <property type="protein sequence ID" value="QNH80865.1"/>
    <property type="molecule type" value="mRNA"/>
</dbReference>
<feature type="transmembrane region" description="Helical" evidence="7">
    <location>
        <begin position="152"/>
        <end position="171"/>
    </location>
</feature>
<feature type="transmembrane region" description="Helical" evidence="7">
    <location>
        <begin position="359"/>
        <end position="380"/>
    </location>
</feature>
<keyword evidence="4 7" id="KW-0812">Transmembrane</keyword>
<comment type="subcellular location">
    <subcellularLocation>
        <location evidence="1">Plastid</location>
        <location evidence="1">Chloroplast membrane</location>
        <topology evidence="1">Multi-pass membrane protein</topology>
    </subcellularLocation>
</comment>
<proteinExistence type="evidence at transcript level"/>
<feature type="transmembrane region" description="Helical" evidence="7">
    <location>
        <begin position="224"/>
        <end position="241"/>
    </location>
</feature>
<evidence type="ECO:0000256" key="3">
    <source>
        <dbReference type="ARBA" id="ARBA00022679"/>
    </source>
</evidence>
<keyword evidence="5 7" id="KW-1133">Transmembrane helix</keyword>
<name>A0A7G7XLM0_9FABA</name>
<dbReference type="PANTHER" id="PTHR43009:SF6">
    <property type="entry name" value="HOMOGENTISATE PHYTYLTRANSFERASE 1, CHLOROPLASTIC"/>
    <property type="match status" value="1"/>
</dbReference>
<evidence type="ECO:0000256" key="1">
    <source>
        <dbReference type="ARBA" id="ARBA00004508"/>
    </source>
</evidence>
<reference evidence="8" key="1">
    <citation type="submission" date="2019-12" db="EMBL/GenBank/DDBJ databases">
        <title>Development of different Pueraria callus characteristics affect safety and efficiency in cell culture.</title>
        <authorList>
            <person name="Kobtrakul K."/>
            <person name="Vimolmangkang S."/>
            <person name="De-Eknamkul W."/>
        </authorList>
    </citation>
    <scope>NUCLEOTIDE SEQUENCE</scope>
</reference>
<evidence type="ECO:0000256" key="5">
    <source>
        <dbReference type="ARBA" id="ARBA00022989"/>
    </source>
</evidence>
<evidence type="ECO:0000256" key="2">
    <source>
        <dbReference type="ARBA" id="ARBA00005985"/>
    </source>
</evidence>
<dbReference type="GO" id="GO:0031969">
    <property type="term" value="C:chloroplast membrane"/>
    <property type="evidence" value="ECO:0007669"/>
    <property type="project" value="UniProtKB-SubCell"/>
</dbReference>
<sequence length="413" mass="46237">MDRVLVVSSSPNAFSVTNGGNLWQRKYSTNNINYPNPSSCVSKASQHKRKTQIEYNLLRSQQPSLNHHYKCIEGGPPNQECNRKYVVKAAPAIPSFDSESDASNPKNIFDSVKNFLVNLYYFCYPYTMFARTLGTISASLLAVEKLSDISPLFFIGLLQVLVAHFFMDLYINGVNQVFDLEIDKINKPYLPLASGKLSIANGVFITVSSAIMSFWLSSIIGSRPLIWSLVLCFLPWTAYSVNVPLLRWKRYPLLAAILMFSSWGVVFPITFFLHMQTFVFKRPAIFPRSLIVSVVFLSLYSLGIALSKDIPDIEGDTKFGVRSLAAHLGPKRVFWICVSLFETAFGVALLAGATSSACLWIKIAMGVGNAVLASILWYQIKYIDLTSPASTISFYKLNWKLLCVAYFLLALIR</sequence>